<evidence type="ECO:0000256" key="13">
    <source>
        <dbReference type="ARBA" id="ARBA00022782"/>
    </source>
</evidence>
<dbReference type="GO" id="GO:0030154">
    <property type="term" value="P:cell differentiation"/>
    <property type="evidence" value="ECO:0007669"/>
    <property type="project" value="UniProtKB-KW"/>
</dbReference>
<evidence type="ECO:0000256" key="9">
    <source>
        <dbReference type="ARBA" id="ARBA00022737"/>
    </source>
</evidence>
<name>E0VYF9_PEDHC</name>
<feature type="binding site" evidence="22 23">
    <location>
        <position position="501"/>
    </location>
    <ligand>
        <name>ATP</name>
        <dbReference type="ChEBI" id="CHEBI:30616"/>
    </ligand>
</feature>
<dbReference type="InterPro" id="IPR046349">
    <property type="entry name" value="C1-like_sf"/>
</dbReference>
<dbReference type="FunFam" id="1.10.510.10:FF:000126">
    <property type="entry name" value="Protein kinase C epsilon"/>
    <property type="match status" value="1"/>
</dbReference>
<evidence type="ECO:0000313" key="29">
    <source>
        <dbReference type="EMBL" id="EEB18415.1"/>
    </source>
</evidence>
<evidence type="ECO:0000256" key="10">
    <source>
        <dbReference type="ARBA" id="ARBA00022741"/>
    </source>
</evidence>
<keyword evidence="12 29" id="KW-0418">Kinase</keyword>
<feature type="domain" description="Protein kinase" evidence="26">
    <location>
        <begin position="472"/>
        <end position="732"/>
    </location>
</feature>
<feature type="domain" description="C2" evidence="25">
    <location>
        <begin position="1"/>
        <end position="116"/>
    </location>
</feature>
<evidence type="ECO:0000256" key="2">
    <source>
        <dbReference type="ARBA" id="ARBA00005490"/>
    </source>
</evidence>
<dbReference type="InterPro" id="IPR008271">
    <property type="entry name" value="Ser/Thr_kinase_AS"/>
</dbReference>
<dbReference type="SUPFAM" id="SSF57889">
    <property type="entry name" value="Cysteine-rich domain"/>
    <property type="match status" value="2"/>
</dbReference>
<dbReference type="InterPro" id="IPR014376">
    <property type="entry name" value="Prot_kin_PKC_delta"/>
</dbReference>
<feature type="region of interest" description="Disordered" evidence="24">
    <location>
        <begin position="270"/>
        <end position="299"/>
    </location>
</feature>
<keyword evidence="7 29" id="KW-0808">Transferase</keyword>
<dbReference type="HOGENOM" id="CLU_000288_54_4_1"/>
<dbReference type="STRING" id="121224.E0VYF9"/>
<dbReference type="Gene3D" id="3.30.200.20">
    <property type="entry name" value="Phosphorylase Kinase, domain 1"/>
    <property type="match status" value="1"/>
</dbReference>
<evidence type="ECO:0000256" key="20">
    <source>
        <dbReference type="ARBA" id="ARBA00080536"/>
    </source>
</evidence>
<feature type="domain" description="AGC-kinase C-terminal" evidence="28">
    <location>
        <begin position="733"/>
        <end position="804"/>
    </location>
</feature>
<dbReference type="SUPFAM" id="SSF49562">
    <property type="entry name" value="C2 domain (Calcium/lipid-binding domain, CaLB)"/>
    <property type="match status" value="1"/>
</dbReference>
<sequence>MFTGTVRVKICEACGLKPTDFQKRHNMAFSKPDEQSIDPYVTIDVDDNHLDRSSTKSKTSDPVWNEHFVHNVQSAVNLGLTVFHDAAIPPDDFVANCNISFEDLLQRDREAGEFWVDLEPQGRLKLRIDLKWSAQEPQTTKPKVFKERQGFNRRRGAMRRRVHQVNGHKFMATYLRQPTFCSHCRDFIWGVLGKQGYQCQVCTCVVHKRCHQSVVTKCPGMKDTTQDENSSFPNKNFLNVCCPSSDEEELEEFHSCSSFDSHSPYLLTPSYGSSKSSNDSRNSSNRSRKSSDNEGSSNGSFHSLGKIYSYSCSFSWVSSQCWSIHGMHVWETITQRFNVNMPHRFTVHNYKRFTFCDHCGSLLYGLFRQGLQCEACNMNVHKRCQKNVANNCGLNTKQLAEILSLIGIDPNKPGKSKPMQQSESPSSSLTTSLAPEKISRESLIASESDKQSEYPVKELEFGTGKKISLDDFHFIKVLGKGSFGKVMLAEKKGTDEVYAVKVLKKDVIIQDDDVDCTMTEKRILMLAAKHPFLTALHSCFQTKDRLFFVMEYVNGGDLMFQIQRARKFDESRARFYAAEVTLALQFLHRHGIIYRDLKLDNILLDNEGHCKLADFGMCKEGIIDGTTTTTFCGTPDYIAPEILQELEYGPSVDWWALGVLMYEMMAGQPPFEADNEDDLFESILHDDVLYPVWLSKEGVSILKGFMTKNPSKRLGCVASQGGEAAIRNHSFFKDISWDALEARRVKPPFKPKIKSKKDALNFDAEFTKEEPCLTPTNSDVVRDINQDEFKGFSVVNQDFNPTYFLN</sequence>
<keyword evidence="6" id="KW-0597">Phosphoprotein</keyword>
<dbReference type="GO" id="GO:0008270">
    <property type="term" value="F:zinc ion binding"/>
    <property type="evidence" value="ECO:0007669"/>
    <property type="project" value="UniProtKB-KW"/>
</dbReference>
<dbReference type="SMART" id="SM00109">
    <property type="entry name" value="C1"/>
    <property type="match status" value="2"/>
</dbReference>
<keyword evidence="14" id="KW-0862">Zinc</keyword>
<dbReference type="OrthoDB" id="63267at2759"/>
<comment type="similarity">
    <text evidence="2">Belongs to the protein kinase superfamily. AGC Ser/Thr protein kinase family. PKC subfamily.</text>
</comment>
<keyword evidence="9" id="KW-0677">Repeat</keyword>
<evidence type="ECO:0000259" key="26">
    <source>
        <dbReference type="PROSITE" id="PS50011"/>
    </source>
</evidence>
<dbReference type="PROSITE" id="PS00107">
    <property type="entry name" value="PROTEIN_KINASE_ATP"/>
    <property type="match status" value="1"/>
</dbReference>
<dbReference type="Gene3D" id="1.10.510.10">
    <property type="entry name" value="Transferase(Phosphotransferase) domain 1"/>
    <property type="match status" value="1"/>
</dbReference>
<dbReference type="SUPFAM" id="SSF56112">
    <property type="entry name" value="Protein kinase-like (PK-like)"/>
    <property type="match status" value="1"/>
</dbReference>
<keyword evidence="15 22" id="KW-0067">ATP-binding</keyword>
<dbReference type="InterPro" id="IPR002219">
    <property type="entry name" value="PKC_DAG/PE"/>
</dbReference>
<dbReference type="PIRSF" id="PIRSF000551">
    <property type="entry name" value="PKC_delta"/>
    <property type="match status" value="1"/>
</dbReference>
<dbReference type="OMA" id="TALHCCY"/>
<evidence type="ECO:0000256" key="22">
    <source>
        <dbReference type="PIRSR" id="PIRSR000551-51"/>
    </source>
</evidence>
<feature type="region of interest" description="Disordered" evidence="24">
    <location>
        <begin position="413"/>
        <end position="434"/>
    </location>
</feature>
<dbReference type="SMART" id="SM00220">
    <property type="entry name" value="S_TKc"/>
    <property type="match status" value="1"/>
</dbReference>
<keyword evidence="5" id="KW-0723">Serine/threonine-protein kinase</keyword>
<dbReference type="InterPro" id="IPR017441">
    <property type="entry name" value="Protein_kinase_ATP_BS"/>
</dbReference>
<feature type="compositionally biased region" description="Low complexity" evidence="24">
    <location>
        <begin position="273"/>
        <end position="285"/>
    </location>
</feature>
<evidence type="ECO:0000256" key="15">
    <source>
        <dbReference type="ARBA" id="ARBA00022840"/>
    </source>
</evidence>
<evidence type="ECO:0000256" key="12">
    <source>
        <dbReference type="ARBA" id="ARBA00022777"/>
    </source>
</evidence>
<dbReference type="KEGG" id="phu:Phum_PHUM513980"/>
<dbReference type="SMART" id="SM00239">
    <property type="entry name" value="C2"/>
    <property type="match status" value="1"/>
</dbReference>
<gene>
    <name evidence="29" type="ORF">Phum_PHUM513980</name>
</gene>
<dbReference type="Pfam" id="PF00069">
    <property type="entry name" value="Pkinase"/>
    <property type="match status" value="1"/>
</dbReference>
<feature type="binding site" evidence="22">
    <location>
        <begin position="478"/>
        <end position="486"/>
    </location>
    <ligand>
        <name>ATP</name>
        <dbReference type="ChEBI" id="CHEBI:30616"/>
    </ligand>
</feature>
<protein>
    <recommendedName>
        <fullName evidence="18">Protein kinase C eta type</fullName>
        <ecNumber evidence="3">2.7.11.13</ecNumber>
    </recommendedName>
    <alternativeName>
        <fullName evidence="19">PKC-L</fullName>
    </alternativeName>
    <alternativeName>
        <fullName evidence="20">nPKC-eta</fullName>
    </alternativeName>
</protein>
<dbReference type="InterPro" id="IPR000008">
    <property type="entry name" value="C2_dom"/>
</dbReference>
<dbReference type="PROSITE" id="PS00479">
    <property type="entry name" value="ZF_DAG_PE_1"/>
    <property type="match status" value="2"/>
</dbReference>
<dbReference type="GO" id="GO:0005737">
    <property type="term" value="C:cytoplasm"/>
    <property type="evidence" value="ECO:0007669"/>
    <property type="project" value="UniProtKB-SubCell"/>
</dbReference>
<dbReference type="InterPro" id="IPR011009">
    <property type="entry name" value="Kinase-like_dom_sf"/>
</dbReference>
<dbReference type="Pfam" id="PF00168">
    <property type="entry name" value="C2"/>
    <property type="match status" value="1"/>
</dbReference>
<dbReference type="EC" id="2.7.11.13" evidence="3"/>
<evidence type="ECO:0000256" key="8">
    <source>
        <dbReference type="ARBA" id="ARBA00022723"/>
    </source>
</evidence>
<dbReference type="GO" id="GO:0106310">
    <property type="term" value="F:protein serine kinase activity"/>
    <property type="evidence" value="ECO:0007669"/>
    <property type="project" value="RHEA"/>
</dbReference>
<dbReference type="FunFam" id="2.60.40.150:FF:000056">
    <property type="entry name" value="Protein kinase C epsilon"/>
    <property type="match status" value="1"/>
</dbReference>
<comment type="catalytic activity">
    <reaction evidence="17">
        <text>L-seryl-[protein] + ATP = O-phospho-L-seryl-[protein] + ADP + H(+)</text>
        <dbReference type="Rhea" id="RHEA:17989"/>
        <dbReference type="Rhea" id="RHEA-COMP:9863"/>
        <dbReference type="Rhea" id="RHEA-COMP:11604"/>
        <dbReference type="ChEBI" id="CHEBI:15378"/>
        <dbReference type="ChEBI" id="CHEBI:29999"/>
        <dbReference type="ChEBI" id="CHEBI:30616"/>
        <dbReference type="ChEBI" id="CHEBI:83421"/>
        <dbReference type="ChEBI" id="CHEBI:456216"/>
        <dbReference type="EC" id="2.7.11.13"/>
    </reaction>
</comment>
<dbReference type="EMBL" id="DS235845">
    <property type="protein sequence ID" value="EEB18415.1"/>
    <property type="molecule type" value="Genomic_DNA"/>
</dbReference>
<evidence type="ECO:0000256" key="18">
    <source>
        <dbReference type="ARBA" id="ARBA00072118"/>
    </source>
</evidence>
<evidence type="ECO:0000256" key="24">
    <source>
        <dbReference type="SAM" id="MobiDB-lite"/>
    </source>
</evidence>
<dbReference type="CDD" id="cd04014">
    <property type="entry name" value="C2_PKC_epsilon"/>
    <property type="match status" value="1"/>
</dbReference>
<dbReference type="CTD" id="8233137"/>
<dbReference type="Gene3D" id="2.60.40.150">
    <property type="entry name" value="C2 domain"/>
    <property type="match status" value="1"/>
</dbReference>
<dbReference type="PROSITE" id="PS50004">
    <property type="entry name" value="C2"/>
    <property type="match status" value="1"/>
</dbReference>
<dbReference type="PROSITE" id="PS00108">
    <property type="entry name" value="PROTEIN_KINASE_ST"/>
    <property type="match status" value="1"/>
</dbReference>
<comment type="subcellular location">
    <subcellularLocation>
        <location evidence="1">Cytoplasm</location>
    </subcellularLocation>
</comment>
<evidence type="ECO:0000259" key="27">
    <source>
        <dbReference type="PROSITE" id="PS50081"/>
    </source>
</evidence>
<dbReference type="Gene3D" id="3.30.60.20">
    <property type="match status" value="2"/>
</dbReference>
<evidence type="ECO:0000259" key="25">
    <source>
        <dbReference type="PROSITE" id="PS50004"/>
    </source>
</evidence>
<dbReference type="FunFam" id="3.30.60.20:FF:000024">
    <property type="entry name" value="Protein kinase C epsilon"/>
    <property type="match status" value="1"/>
</dbReference>
<evidence type="ECO:0000256" key="6">
    <source>
        <dbReference type="ARBA" id="ARBA00022553"/>
    </source>
</evidence>
<reference evidence="29" key="2">
    <citation type="submission" date="2007-04" db="EMBL/GenBank/DDBJ databases">
        <title>The genome of the human body louse.</title>
        <authorList>
            <consortium name="The Human Body Louse Genome Consortium"/>
            <person name="Kirkness E."/>
            <person name="Walenz B."/>
            <person name="Hass B."/>
            <person name="Bruggner R."/>
            <person name="Strausberg R."/>
        </authorList>
    </citation>
    <scope>NUCLEOTIDE SEQUENCE</scope>
    <source>
        <strain evidence="29">USDA</strain>
    </source>
</reference>
<evidence type="ECO:0000256" key="17">
    <source>
        <dbReference type="ARBA" id="ARBA00047470"/>
    </source>
</evidence>
<feature type="domain" description="Phorbol-ester/DAG-type" evidence="27">
    <location>
        <begin position="167"/>
        <end position="218"/>
    </location>
</feature>
<keyword evidence="8" id="KW-0479">Metal-binding</keyword>
<evidence type="ECO:0000256" key="7">
    <source>
        <dbReference type="ARBA" id="ARBA00022679"/>
    </source>
</evidence>
<feature type="domain" description="Phorbol-ester/DAG-type" evidence="27">
    <location>
        <begin position="342"/>
        <end position="392"/>
    </location>
</feature>
<dbReference type="InterPro" id="IPR000961">
    <property type="entry name" value="AGC-kinase_C"/>
</dbReference>
<dbReference type="CDD" id="cd20838">
    <property type="entry name" value="C1_nPKC_epsilon-like_rpt2"/>
    <property type="match status" value="1"/>
</dbReference>
<dbReference type="AlphaFoldDB" id="E0VYF9"/>
<keyword evidence="10 22" id="KW-0547">Nucleotide-binding</keyword>
<dbReference type="PROSITE" id="PS50081">
    <property type="entry name" value="ZF_DAG_PE_2"/>
    <property type="match status" value="2"/>
</dbReference>
<evidence type="ECO:0000256" key="4">
    <source>
        <dbReference type="ARBA" id="ARBA00022490"/>
    </source>
</evidence>
<dbReference type="PROSITE" id="PS50011">
    <property type="entry name" value="PROTEIN_KINASE_DOM"/>
    <property type="match status" value="1"/>
</dbReference>
<comment type="catalytic activity">
    <reaction evidence="16">
        <text>L-threonyl-[protein] + ATP = O-phospho-L-threonyl-[protein] + ADP + H(+)</text>
        <dbReference type="Rhea" id="RHEA:46608"/>
        <dbReference type="Rhea" id="RHEA-COMP:11060"/>
        <dbReference type="Rhea" id="RHEA-COMP:11605"/>
        <dbReference type="ChEBI" id="CHEBI:15378"/>
        <dbReference type="ChEBI" id="CHEBI:30013"/>
        <dbReference type="ChEBI" id="CHEBI:30616"/>
        <dbReference type="ChEBI" id="CHEBI:61977"/>
        <dbReference type="ChEBI" id="CHEBI:456216"/>
        <dbReference type="EC" id="2.7.11.13"/>
    </reaction>
</comment>
<feature type="active site" description="Proton acceptor" evidence="21">
    <location>
        <position position="596"/>
    </location>
</feature>
<reference evidence="29" key="1">
    <citation type="submission" date="2007-04" db="EMBL/GenBank/DDBJ databases">
        <title>Annotation of Pediculus humanus corporis strain USDA.</title>
        <authorList>
            <person name="Kirkness E."/>
            <person name="Hannick L."/>
            <person name="Hass B."/>
            <person name="Bruggner R."/>
            <person name="Lawson D."/>
            <person name="Bidwell S."/>
            <person name="Joardar V."/>
            <person name="Caler E."/>
            <person name="Walenz B."/>
            <person name="Inman J."/>
            <person name="Schobel S."/>
            <person name="Galinsky K."/>
            <person name="Amedeo P."/>
            <person name="Strausberg R."/>
        </authorList>
    </citation>
    <scope>NUCLEOTIDE SEQUENCE</scope>
    <source>
        <strain evidence="29">USDA</strain>
    </source>
</reference>
<evidence type="ECO:0000256" key="23">
    <source>
        <dbReference type="PROSITE-ProRule" id="PRU10141"/>
    </source>
</evidence>
<dbReference type="PANTHER" id="PTHR24351">
    <property type="entry name" value="RIBOSOMAL PROTEIN S6 KINASE"/>
    <property type="match status" value="1"/>
</dbReference>
<evidence type="ECO:0000256" key="11">
    <source>
        <dbReference type="ARBA" id="ARBA00022771"/>
    </source>
</evidence>
<feature type="compositionally biased region" description="Low complexity" evidence="24">
    <location>
        <begin position="416"/>
        <end position="433"/>
    </location>
</feature>
<dbReference type="InterPro" id="IPR034669">
    <property type="entry name" value="nPKC_epsilon"/>
</dbReference>
<dbReference type="Pfam" id="PF00433">
    <property type="entry name" value="Pkinase_C"/>
    <property type="match status" value="1"/>
</dbReference>
<dbReference type="GO" id="GO:0005524">
    <property type="term" value="F:ATP binding"/>
    <property type="evidence" value="ECO:0007669"/>
    <property type="project" value="UniProtKB-UniRule"/>
</dbReference>
<dbReference type="InterPro" id="IPR000719">
    <property type="entry name" value="Prot_kinase_dom"/>
</dbReference>
<dbReference type="eggNOG" id="KOG0694">
    <property type="taxonomic scope" value="Eukaryota"/>
</dbReference>
<evidence type="ECO:0000256" key="3">
    <source>
        <dbReference type="ARBA" id="ARBA00012429"/>
    </source>
</evidence>
<dbReference type="PRINTS" id="PR00008">
    <property type="entry name" value="DAGPEDOMAIN"/>
</dbReference>
<evidence type="ECO:0000256" key="21">
    <source>
        <dbReference type="PIRSR" id="PIRSR000551-50"/>
    </source>
</evidence>
<keyword evidence="4" id="KW-0963">Cytoplasm</keyword>
<dbReference type="InterPro" id="IPR020454">
    <property type="entry name" value="DAG/PE-bd"/>
</dbReference>
<dbReference type="RefSeq" id="XP_002431153.1">
    <property type="nucleotide sequence ID" value="XM_002431108.1"/>
</dbReference>
<evidence type="ECO:0000259" key="28">
    <source>
        <dbReference type="PROSITE" id="PS51285"/>
    </source>
</evidence>
<evidence type="ECO:0000256" key="16">
    <source>
        <dbReference type="ARBA" id="ARBA00047272"/>
    </source>
</evidence>
<evidence type="ECO:0000256" key="14">
    <source>
        <dbReference type="ARBA" id="ARBA00022833"/>
    </source>
</evidence>
<dbReference type="FunFam" id="3.30.60.20:FF:000003">
    <property type="entry name" value="Protein kinase C delta"/>
    <property type="match status" value="1"/>
</dbReference>
<dbReference type="GeneID" id="8233137"/>
<dbReference type="PhylomeDB" id="E0VYF9"/>
<dbReference type="Pfam" id="PF00130">
    <property type="entry name" value="C1_1"/>
    <property type="match status" value="2"/>
</dbReference>
<dbReference type="CDD" id="cd20835">
    <property type="entry name" value="C1_nPKC_epsilon-like_rpt1"/>
    <property type="match status" value="1"/>
</dbReference>
<proteinExistence type="inferred from homology"/>
<dbReference type="SMART" id="SM00133">
    <property type="entry name" value="S_TK_X"/>
    <property type="match status" value="1"/>
</dbReference>
<organism>
    <name type="scientific">Pediculus humanus subsp. corporis</name>
    <name type="common">Body louse</name>
    <dbReference type="NCBI Taxonomy" id="121224"/>
    <lineage>
        <taxon>Eukaryota</taxon>
        <taxon>Metazoa</taxon>
        <taxon>Ecdysozoa</taxon>
        <taxon>Arthropoda</taxon>
        <taxon>Hexapoda</taxon>
        <taxon>Insecta</taxon>
        <taxon>Pterygota</taxon>
        <taxon>Neoptera</taxon>
        <taxon>Paraneoptera</taxon>
        <taxon>Psocodea</taxon>
        <taxon>Troctomorpha</taxon>
        <taxon>Phthiraptera</taxon>
        <taxon>Anoplura</taxon>
        <taxon>Pediculidae</taxon>
        <taxon>Pediculus</taxon>
    </lineage>
</organism>
<dbReference type="PROSITE" id="PS51285">
    <property type="entry name" value="AGC_KINASE_CTER"/>
    <property type="match status" value="1"/>
</dbReference>
<keyword evidence="13" id="KW-0221">Differentiation</keyword>
<dbReference type="InterPro" id="IPR017892">
    <property type="entry name" value="Pkinase_C"/>
</dbReference>
<keyword evidence="11" id="KW-0863">Zinc-finger</keyword>
<evidence type="ECO:0000256" key="19">
    <source>
        <dbReference type="ARBA" id="ARBA00075370"/>
    </source>
</evidence>
<dbReference type="FunFam" id="3.30.200.20:FF:000080">
    <property type="entry name" value="Protein kinase C"/>
    <property type="match status" value="1"/>
</dbReference>
<dbReference type="CDD" id="cd05591">
    <property type="entry name" value="STKc_nPKC_epsilon"/>
    <property type="match status" value="1"/>
</dbReference>
<accession>E0VYF9</accession>
<evidence type="ECO:0000256" key="1">
    <source>
        <dbReference type="ARBA" id="ARBA00004496"/>
    </source>
</evidence>
<dbReference type="GO" id="GO:0004697">
    <property type="term" value="F:diacylglycerol-dependent serine/threonine kinase activity"/>
    <property type="evidence" value="ECO:0007669"/>
    <property type="project" value="UniProtKB-EC"/>
</dbReference>
<dbReference type="InterPro" id="IPR035892">
    <property type="entry name" value="C2_domain_sf"/>
</dbReference>
<evidence type="ECO:0000256" key="5">
    <source>
        <dbReference type="ARBA" id="ARBA00022527"/>
    </source>
</evidence>